<dbReference type="AlphaFoldDB" id="A0AAE6P2K5"/>
<dbReference type="Proteomes" id="UP000327194">
    <property type="component" value="Chromosome"/>
</dbReference>
<protein>
    <submittedName>
        <fullName evidence="1">Uncharacterized protein</fullName>
    </submittedName>
</protein>
<name>A0AAE6P2K5_9LACO</name>
<evidence type="ECO:0000313" key="2">
    <source>
        <dbReference type="Proteomes" id="UP000327194"/>
    </source>
</evidence>
<accession>A0AAE6P2K5</accession>
<dbReference type="EMBL" id="CP045562">
    <property type="protein sequence ID" value="QFX93262.1"/>
    <property type="molecule type" value="Genomic_DNA"/>
</dbReference>
<evidence type="ECO:0000313" key="1">
    <source>
        <dbReference type="EMBL" id="QFX93262.1"/>
    </source>
</evidence>
<reference evidence="1 2" key="1">
    <citation type="submission" date="2019-10" db="EMBL/GenBank/DDBJ databases">
        <title>Genome sequencing of Lactobacillus fructivorans.</title>
        <authorList>
            <person name="Kim K."/>
        </authorList>
    </citation>
    <scope>NUCLEOTIDE SEQUENCE [LARGE SCALE GENOMIC DNA]</scope>
    <source>
        <strain evidence="1 2">LF543</strain>
    </source>
</reference>
<gene>
    <name evidence="1" type="ORF">LF543_06830</name>
</gene>
<dbReference type="RefSeq" id="WP_029327140.1">
    <property type="nucleotide sequence ID" value="NZ_AZDS01000002.1"/>
</dbReference>
<dbReference type="KEGG" id="lfv:LF543_06830"/>
<proteinExistence type="predicted"/>
<organism evidence="1 2">
    <name type="scientific">Fructilactobacillus fructivorans</name>
    <dbReference type="NCBI Taxonomy" id="1614"/>
    <lineage>
        <taxon>Bacteria</taxon>
        <taxon>Bacillati</taxon>
        <taxon>Bacillota</taxon>
        <taxon>Bacilli</taxon>
        <taxon>Lactobacillales</taxon>
        <taxon>Lactobacillaceae</taxon>
        <taxon>Fructilactobacillus</taxon>
    </lineage>
</organism>
<sequence>MHYELTNKINDQNLIWKHQRDRIKKSHGKVITLSPASNFRDALLANDISGLNVVDYVTGRTLDMDPKSFLFFNRVPTVDGAEIFMNADFTINIISNGSTIGHVILWPNTRRHVKEVDYVFPNDELDYIEEFASDGKKFSNIIYTRGQPQRIDFYNDAGVPALCFYFYKKQLNWVTIEDFDSLKTKRQFNNLDEFYADTVGKYLTPKDSVGISYMGLELWALSQSKSHNTLYLEESPFNADGKVKQNLLDILTDRISYIQDVHMSKEFLQELENKGIPTKKVVVD</sequence>